<evidence type="ECO:0000313" key="2">
    <source>
        <dbReference type="EMBL" id="KAF0694804.1"/>
    </source>
</evidence>
<dbReference type="AlphaFoldDB" id="A0A485L0C4"/>
<accession>A0A485L0C4</accession>
<dbReference type="EMBL" id="VJMH01005538">
    <property type="protein sequence ID" value="KAF0694804.1"/>
    <property type="molecule type" value="Genomic_DNA"/>
</dbReference>
<dbReference type="PROSITE" id="PS51257">
    <property type="entry name" value="PROKAR_LIPOPROTEIN"/>
    <property type="match status" value="1"/>
</dbReference>
<keyword evidence="1" id="KW-0812">Transmembrane</keyword>
<keyword evidence="4" id="KW-1185">Reference proteome</keyword>
<keyword evidence="1" id="KW-0472">Membrane</keyword>
<feature type="transmembrane region" description="Helical" evidence="1">
    <location>
        <begin position="343"/>
        <end position="366"/>
    </location>
</feature>
<feature type="transmembrane region" description="Helical" evidence="1">
    <location>
        <begin position="400"/>
        <end position="427"/>
    </location>
</feature>
<sequence>MKHHHHSPGVSHVAQSCGHHHRVTLNRKSVVLSIVFCLNLVAMPLKVYLSEAAPMANPTTYRPPSMFPAIELSISTLYIQQLRLLYNRTTLPPSATYYYDATNDVEVMRTVVSPSAVDCLDTPWLLNQILGSVYFPPDLLADMANALCDNSTARPSTTVDRLWRMNFVEVYAFVSAAWVVPGDDVHDTPSSSSPSSNKTSTVYSVFIPVTKPTPWRVGKLIFRLVLCIWIARICVRYYEHVRHLRANLRRFVLHTHSSAVQYEIILGEPTCLVLANPFLCAAFVADLWASTESVAQACLRVCQTNDPFLFLVGMVYLSRMVWCAYLGLALLNPILKRTRRTHVVAPANTTALALAAFLAGGGLTYVQSSWPAMVAIYTWLFALDSSLGGVHIVRMNTFFVVLVYSLTMTALPCGVSAANASFNFLWYCWYHRFRPKISIMSLHVLSSSRRNSTRRNSVRRKSIERMAEPPRHFAESQLDFNDVKQRLILWLCRVRSMARSDLCTGGSFYPFFHLFPMFQRHCTISQRGSDCYIFGYNNAKTLIEVTRVSLVHQVDVPSPLPPPSSSRIRKPDPLTAAAIELKADRQSSSASSSSNASVPLSLLASPRHPFPIQEAPIDCAVGRLVMGKSKTTGVISVVLFRGARQSPWVA</sequence>
<keyword evidence="1" id="KW-1133">Transmembrane helix</keyword>
<gene>
    <name evidence="3" type="primary">Aste57867_14328</name>
    <name evidence="2" type="ORF">As57867_014274</name>
    <name evidence="3" type="ORF">ASTE57867_14328</name>
</gene>
<reference evidence="3 4" key="1">
    <citation type="submission" date="2019-03" db="EMBL/GenBank/DDBJ databases">
        <authorList>
            <person name="Gaulin E."/>
            <person name="Dumas B."/>
        </authorList>
    </citation>
    <scope>NUCLEOTIDE SEQUENCE [LARGE SCALE GENOMIC DNA]</scope>
    <source>
        <strain evidence="3">CBS 568.67</strain>
    </source>
</reference>
<protein>
    <submittedName>
        <fullName evidence="3">Aste57867_14328 protein</fullName>
    </submittedName>
</protein>
<name>A0A485L0C4_9STRA</name>
<dbReference type="Proteomes" id="UP000332933">
    <property type="component" value="Unassembled WGS sequence"/>
</dbReference>
<dbReference type="EMBL" id="CAADRA010005559">
    <property type="protein sequence ID" value="VFT91152.1"/>
    <property type="molecule type" value="Genomic_DNA"/>
</dbReference>
<evidence type="ECO:0000313" key="3">
    <source>
        <dbReference type="EMBL" id="VFT91152.1"/>
    </source>
</evidence>
<reference evidence="2" key="2">
    <citation type="submission" date="2019-06" db="EMBL/GenBank/DDBJ databases">
        <title>Genomics analysis of Aphanomyces spp. identifies a new class of oomycete effector associated with host adaptation.</title>
        <authorList>
            <person name="Gaulin E."/>
        </authorList>
    </citation>
    <scope>NUCLEOTIDE SEQUENCE</scope>
    <source>
        <strain evidence="2">CBS 578.67</strain>
    </source>
</reference>
<organism evidence="3 4">
    <name type="scientific">Aphanomyces stellatus</name>
    <dbReference type="NCBI Taxonomy" id="120398"/>
    <lineage>
        <taxon>Eukaryota</taxon>
        <taxon>Sar</taxon>
        <taxon>Stramenopiles</taxon>
        <taxon>Oomycota</taxon>
        <taxon>Saprolegniomycetes</taxon>
        <taxon>Saprolegniales</taxon>
        <taxon>Verrucalvaceae</taxon>
        <taxon>Aphanomyces</taxon>
    </lineage>
</organism>
<evidence type="ECO:0000256" key="1">
    <source>
        <dbReference type="SAM" id="Phobius"/>
    </source>
</evidence>
<proteinExistence type="predicted"/>
<feature type="transmembrane region" description="Helical" evidence="1">
    <location>
        <begin position="308"/>
        <end position="331"/>
    </location>
</feature>
<evidence type="ECO:0000313" key="4">
    <source>
        <dbReference type="Proteomes" id="UP000332933"/>
    </source>
</evidence>
<feature type="transmembrane region" description="Helical" evidence="1">
    <location>
        <begin position="372"/>
        <end position="393"/>
    </location>
</feature>
<dbReference type="OrthoDB" id="77700at2759"/>